<keyword evidence="9" id="KW-1185">Reference proteome</keyword>
<dbReference type="Pfam" id="PF08127">
    <property type="entry name" value="Propeptide_C1"/>
    <property type="match status" value="1"/>
</dbReference>
<feature type="domain" description="Peptidase C1A papain C-terminal" evidence="8">
    <location>
        <begin position="86"/>
        <end position="331"/>
    </location>
</feature>
<evidence type="ECO:0000313" key="9">
    <source>
        <dbReference type="Proteomes" id="UP000694888"/>
    </source>
</evidence>
<gene>
    <name evidence="10 11" type="primary">LOC101847348</name>
</gene>
<evidence type="ECO:0000256" key="5">
    <source>
        <dbReference type="ARBA" id="ARBA00022807"/>
    </source>
</evidence>
<dbReference type="InterPro" id="IPR013128">
    <property type="entry name" value="Peptidase_C1A"/>
</dbReference>
<sequence length="334" mass="36804">MHQLFPLCLLVVASVASPATYQMSALGDDMIFYINHVSNTTWKAGRNFHPNELERVKSLLGIDMESNRAYNRIHLKYKEIEVSDDLPKEFDPRKKWPKCQSLSEVRDQSTCGSCWAFGSVEAMTDRICIAGGGAVHLSAEDVNSCCESCGFGCQGGYPTAAWAYYVQSGVVTGGQYGSKQGCLPYSLAHCDHHVKGKYQPCGPVVPTPKCTKQCEAGYSKSYDEDKHFGESSYGVKGVDQIAQDLVSNGPVTALFYVYEDFLSYKSGVYKHTTGKYLGAHAVKILGYGVENGQDYWLVTNSWNEDWGDKGFFKIAKGSDECAIEDMIVTGNPKV</sequence>
<feature type="signal peptide" evidence="7">
    <location>
        <begin position="1"/>
        <end position="16"/>
    </location>
</feature>
<dbReference type="RefSeq" id="XP_012938906.1">
    <property type="nucleotide sequence ID" value="XM_013083452.2"/>
</dbReference>
<dbReference type="GeneID" id="101847348"/>
<dbReference type="Gene3D" id="3.90.70.10">
    <property type="entry name" value="Cysteine proteinases"/>
    <property type="match status" value="1"/>
</dbReference>
<evidence type="ECO:0000256" key="6">
    <source>
        <dbReference type="ARBA" id="ARBA00023157"/>
    </source>
</evidence>
<dbReference type="SUPFAM" id="SSF54001">
    <property type="entry name" value="Cysteine proteinases"/>
    <property type="match status" value="1"/>
</dbReference>
<proteinExistence type="inferred from homology"/>
<dbReference type="InterPro" id="IPR038765">
    <property type="entry name" value="Papain-like_cys_pep_sf"/>
</dbReference>
<name>A0ABM0JRS7_APLCA</name>
<evidence type="ECO:0000256" key="7">
    <source>
        <dbReference type="SAM" id="SignalP"/>
    </source>
</evidence>
<evidence type="ECO:0000256" key="1">
    <source>
        <dbReference type="ARBA" id="ARBA00008455"/>
    </source>
</evidence>
<organism evidence="9 10">
    <name type="scientific">Aplysia californica</name>
    <name type="common">California sea hare</name>
    <dbReference type="NCBI Taxonomy" id="6500"/>
    <lineage>
        <taxon>Eukaryota</taxon>
        <taxon>Metazoa</taxon>
        <taxon>Spiralia</taxon>
        <taxon>Lophotrochozoa</taxon>
        <taxon>Mollusca</taxon>
        <taxon>Gastropoda</taxon>
        <taxon>Heterobranchia</taxon>
        <taxon>Euthyneura</taxon>
        <taxon>Tectipleura</taxon>
        <taxon>Aplysiida</taxon>
        <taxon>Aplysioidea</taxon>
        <taxon>Aplysiidae</taxon>
        <taxon>Aplysia</taxon>
    </lineage>
</organism>
<dbReference type="CDD" id="cd02620">
    <property type="entry name" value="Peptidase_C1A_CathepsinB"/>
    <property type="match status" value="1"/>
</dbReference>
<protein>
    <submittedName>
        <fullName evidence="10 11">Cathepsin B-like cysteine proteinase 3</fullName>
    </submittedName>
</protein>
<keyword evidence="5" id="KW-0788">Thiol protease</keyword>
<evidence type="ECO:0000256" key="4">
    <source>
        <dbReference type="ARBA" id="ARBA00022801"/>
    </source>
</evidence>
<keyword evidence="4" id="KW-0378">Hydrolase</keyword>
<evidence type="ECO:0000256" key="2">
    <source>
        <dbReference type="ARBA" id="ARBA00022670"/>
    </source>
</evidence>
<dbReference type="InterPro" id="IPR000668">
    <property type="entry name" value="Peptidase_C1A_C"/>
</dbReference>
<evidence type="ECO:0000256" key="3">
    <source>
        <dbReference type="ARBA" id="ARBA00022729"/>
    </source>
</evidence>
<dbReference type="PROSITE" id="PS00139">
    <property type="entry name" value="THIOL_PROTEASE_CYS"/>
    <property type="match status" value="1"/>
</dbReference>
<dbReference type="PROSITE" id="PS00639">
    <property type="entry name" value="THIOL_PROTEASE_HIS"/>
    <property type="match status" value="1"/>
</dbReference>
<feature type="chain" id="PRO_5045021109" evidence="7">
    <location>
        <begin position="17"/>
        <end position="334"/>
    </location>
</feature>
<dbReference type="PRINTS" id="PR00705">
    <property type="entry name" value="PAPAIN"/>
</dbReference>
<accession>A0ABM0JRS7</accession>
<dbReference type="InterPro" id="IPR012599">
    <property type="entry name" value="Propeptide_C1A"/>
</dbReference>
<keyword evidence="3 7" id="KW-0732">Signal</keyword>
<comment type="similarity">
    <text evidence="1">Belongs to the peptidase C1 family.</text>
</comment>
<dbReference type="Proteomes" id="UP000694888">
    <property type="component" value="Unplaced"/>
</dbReference>
<dbReference type="InterPro" id="IPR000169">
    <property type="entry name" value="Pept_cys_AS"/>
</dbReference>
<reference evidence="10 11" key="1">
    <citation type="submission" date="2025-05" db="UniProtKB">
        <authorList>
            <consortium name="RefSeq"/>
        </authorList>
    </citation>
    <scope>IDENTIFICATION</scope>
</reference>
<evidence type="ECO:0000259" key="8">
    <source>
        <dbReference type="SMART" id="SM00645"/>
    </source>
</evidence>
<keyword evidence="2" id="KW-0645">Protease</keyword>
<evidence type="ECO:0000313" key="11">
    <source>
        <dbReference type="RefSeq" id="XP_012938906.1"/>
    </source>
</evidence>
<dbReference type="SMART" id="SM00645">
    <property type="entry name" value="Pept_C1"/>
    <property type="match status" value="1"/>
</dbReference>
<dbReference type="PANTHER" id="PTHR12411">
    <property type="entry name" value="CYSTEINE PROTEASE FAMILY C1-RELATED"/>
    <property type="match status" value="1"/>
</dbReference>
<evidence type="ECO:0000313" key="10">
    <source>
        <dbReference type="RefSeq" id="XP_005100061.1"/>
    </source>
</evidence>
<dbReference type="Pfam" id="PF00112">
    <property type="entry name" value="Peptidase_C1"/>
    <property type="match status" value="1"/>
</dbReference>
<keyword evidence="6" id="KW-1015">Disulfide bond</keyword>
<dbReference type="InterPro" id="IPR025660">
    <property type="entry name" value="Pept_his_AS"/>
</dbReference>
<dbReference type="RefSeq" id="XP_005100061.1">
    <property type="nucleotide sequence ID" value="XM_005100004.3"/>
</dbReference>